<evidence type="ECO:0000256" key="1">
    <source>
        <dbReference type="ARBA" id="ARBA00004514"/>
    </source>
</evidence>
<dbReference type="PANTHER" id="PTHR45887:SF1">
    <property type="entry name" value="TRANSLATION INITIATION FACTOR EIF-2B SUBUNIT EPSILON"/>
    <property type="match status" value="1"/>
</dbReference>
<gene>
    <name evidence="13" type="ORF">AUEXF2481DRAFT_35428</name>
</gene>
<evidence type="ECO:0000256" key="3">
    <source>
        <dbReference type="ARBA" id="ARBA00018601"/>
    </source>
</evidence>
<dbReference type="AlphaFoldDB" id="A0A074YP91"/>
<evidence type="ECO:0000256" key="2">
    <source>
        <dbReference type="ARBA" id="ARBA00007878"/>
    </source>
</evidence>
<keyword evidence="4" id="KW-0963">Cytoplasm</keyword>
<dbReference type="InParanoid" id="A0A074YP91"/>
<dbReference type="Pfam" id="PF25084">
    <property type="entry name" value="LbH_EIF2B"/>
    <property type="match status" value="1"/>
</dbReference>
<dbReference type="Gene3D" id="2.160.10.10">
    <property type="entry name" value="Hexapeptide repeat proteins"/>
    <property type="match status" value="1"/>
</dbReference>
<dbReference type="Pfam" id="PF00483">
    <property type="entry name" value="NTP_transferase"/>
    <property type="match status" value="1"/>
</dbReference>
<keyword evidence="5" id="KW-0648">Protein biosynthesis</keyword>
<dbReference type="Gene3D" id="1.25.40.180">
    <property type="match status" value="1"/>
</dbReference>
<dbReference type="GO" id="GO:0005085">
    <property type="term" value="F:guanyl-nucleotide exchange factor activity"/>
    <property type="evidence" value="ECO:0007669"/>
    <property type="project" value="InterPro"/>
</dbReference>
<protein>
    <recommendedName>
        <fullName evidence="3">Mannose-1-phosphate guanyltransferase</fullName>
    </recommendedName>
    <alternativeName>
        <fullName evidence="7">GDP-mannose pyrophosphorylase</fullName>
    </alternativeName>
    <alternativeName>
        <fullName evidence="6">GTP-mannose-1-phosphate guanylyltransferase</fullName>
    </alternativeName>
    <alternativeName>
        <fullName evidence="8">Translation initiation factor eIF2B subunit epsilon</fullName>
    </alternativeName>
    <alternativeName>
        <fullName evidence="9">eIF2B GDP-GTP exchange factor subunit epsilon</fullName>
    </alternativeName>
</protein>
<dbReference type="InterPro" id="IPR044123">
    <property type="entry name" value="W2_eIF2B_epsilon"/>
</dbReference>
<dbReference type="InterPro" id="IPR035543">
    <property type="entry name" value="eIF-2B_epsilon_N"/>
</dbReference>
<dbReference type="GO" id="GO:0005851">
    <property type="term" value="C:eukaryotic translation initiation factor 2B complex"/>
    <property type="evidence" value="ECO:0007669"/>
    <property type="project" value="TreeGrafter"/>
</dbReference>
<evidence type="ECO:0000259" key="12">
    <source>
        <dbReference type="PROSITE" id="PS51363"/>
    </source>
</evidence>
<evidence type="ECO:0000256" key="4">
    <source>
        <dbReference type="ARBA" id="ARBA00022490"/>
    </source>
</evidence>
<evidence type="ECO:0000256" key="10">
    <source>
        <dbReference type="ARBA" id="ARBA00046432"/>
    </source>
</evidence>
<evidence type="ECO:0000256" key="8">
    <source>
        <dbReference type="ARBA" id="ARBA00044144"/>
    </source>
</evidence>
<dbReference type="STRING" id="1043005.A0A074YP91"/>
<comment type="subcellular location">
    <subcellularLocation>
        <location evidence="1">Cytoplasm</location>
        <location evidence="1">Cytosol</location>
    </subcellularLocation>
</comment>
<accession>A0A074YP91</accession>
<dbReference type="CDD" id="cd04197">
    <property type="entry name" value="eIF-2B_epsilon_N"/>
    <property type="match status" value="1"/>
</dbReference>
<evidence type="ECO:0000256" key="7">
    <source>
        <dbReference type="ARBA" id="ARBA00031190"/>
    </source>
</evidence>
<comment type="similarity">
    <text evidence="2">Belongs to the eIF-2B gamma/epsilon subunits family.</text>
</comment>
<dbReference type="Pfam" id="PF02020">
    <property type="entry name" value="W2"/>
    <property type="match status" value="1"/>
</dbReference>
<feature type="compositionally biased region" description="Acidic residues" evidence="11">
    <location>
        <begin position="458"/>
        <end position="470"/>
    </location>
</feature>
<dbReference type="FunFam" id="3.90.550.10:FF:000066">
    <property type="entry name" value="Translation initiation factor eIF-2B subunit epsilon"/>
    <property type="match status" value="1"/>
</dbReference>
<dbReference type="InterPro" id="IPR003307">
    <property type="entry name" value="W2_domain"/>
</dbReference>
<evidence type="ECO:0000256" key="5">
    <source>
        <dbReference type="ARBA" id="ARBA00022540"/>
    </source>
</evidence>
<dbReference type="InterPro" id="IPR029044">
    <property type="entry name" value="Nucleotide-diphossugar_trans"/>
</dbReference>
<proteinExistence type="inferred from homology"/>
<feature type="compositionally biased region" description="Basic and acidic residues" evidence="11">
    <location>
        <begin position="443"/>
        <end position="457"/>
    </location>
</feature>
<dbReference type="CDD" id="cd11558">
    <property type="entry name" value="W2_eIF2B_epsilon"/>
    <property type="match status" value="1"/>
</dbReference>
<dbReference type="OMA" id="LAQSCKI"/>
<dbReference type="InterPro" id="IPR005835">
    <property type="entry name" value="NTP_transferase_dom"/>
</dbReference>
<evidence type="ECO:0000256" key="9">
    <source>
        <dbReference type="ARBA" id="ARBA00044345"/>
    </source>
</evidence>
<feature type="compositionally biased region" description="Acidic residues" evidence="11">
    <location>
        <begin position="703"/>
        <end position="724"/>
    </location>
</feature>
<dbReference type="FunCoup" id="A0A074YP91">
    <property type="interactions" value="1150"/>
</dbReference>
<dbReference type="Gene3D" id="3.90.550.10">
    <property type="entry name" value="Spore Coat Polysaccharide Biosynthesis Protein SpsA, Chain A"/>
    <property type="match status" value="1"/>
</dbReference>
<name>A0A074YP91_AURSE</name>
<feature type="region of interest" description="Disordered" evidence="11">
    <location>
        <begin position="698"/>
        <end position="724"/>
    </location>
</feature>
<evidence type="ECO:0000313" key="13">
    <source>
        <dbReference type="EMBL" id="KEQ99515.1"/>
    </source>
</evidence>
<dbReference type="PROSITE" id="PS51363">
    <property type="entry name" value="W2"/>
    <property type="match status" value="1"/>
</dbReference>
<feature type="region of interest" description="Disordered" evidence="11">
    <location>
        <begin position="443"/>
        <end position="474"/>
    </location>
</feature>
<dbReference type="HOGENOM" id="CLU_012507_1_0_1"/>
<keyword evidence="14" id="KW-1185">Reference proteome</keyword>
<reference evidence="13 14" key="1">
    <citation type="journal article" date="2014" name="BMC Genomics">
        <title>Genome sequencing of four Aureobasidium pullulans varieties: biotechnological potential, stress tolerance, and description of new species.</title>
        <authorList>
            <person name="Gostin Ar C."/>
            <person name="Ohm R.A."/>
            <person name="Kogej T."/>
            <person name="Sonjak S."/>
            <person name="Turk M."/>
            <person name="Zajc J."/>
            <person name="Zalar P."/>
            <person name="Grube M."/>
            <person name="Sun H."/>
            <person name="Han J."/>
            <person name="Sharma A."/>
            <person name="Chiniquy J."/>
            <person name="Ngan C.Y."/>
            <person name="Lipzen A."/>
            <person name="Barry K."/>
            <person name="Grigoriev I.V."/>
            <person name="Gunde-Cimerman N."/>
        </authorList>
    </citation>
    <scope>NUCLEOTIDE SEQUENCE [LARGE SCALE GENOMIC DNA]</scope>
    <source>
        <strain evidence="13 14">EXF-2481</strain>
    </source>
</reference>
<dbReference type="GO" id="GO:0031369">
    <property type="term" value="F:translation initiation factor binding"/>
    <property type="evidence" value="ECO:0007669"/>
    <property type="project" value="InterPro"/>
</dbReference>
<feature type="region of interest" description="Disordered" evidence="11">
    <location>
        <begin position="498"/>
        <end position="528"/>
    </location>
</feature>
<organism evidence="13 14">
    <name type="scientific">Aureobasidium subglaciale (strain EXF-2481)</name>
    <name type="common">Aureobasidium pullulans var. subglaciale</name>
    <dbReference type="NCBI Taxonomy" id="1043005"/>
    <lineage>
        <taxon>Eukaryota</taxon>
        <taxon>Fungi</taxon>
        <taxon>Dikarya</taxon>
        <taxon>Ascomycota</taxon>
        <taxon>Pezizomycotina</taxon>
        <taxon>Dothideomycetes</taxon>
        <taxon>Dothideomycetidae</taxon>
        <taxon>Dothideales</taxon>
        <taxon>Saccotheciaceae</taxon>
        <taxon>Aureobasidium</taxon>
    </lineage>
</organism>
<dbReference type="Proteomes" id="UP000030641">
    <property type="component" value="Unassembled WGS sequence"/>
</dbReference>
<sequence>MAPKKKAAQADKGRVEDEVEEPLQAVILADSFETRFSPFTLQRPRCLLPLANTPLIEYTFEFLANAGVDEVFVYCGAHTDQVEEYVQQSKWTSNVSPFNNVEILRSTSSSIGDAMRDLDARAVLTGDFLIVYGDVVSNLPIEAAIAAHRQRRAKDKNAIMTMVLREAGTVHRTKMQRVSPVFVLDPTKNRCLHYEQMRPNQPSHLVTLDPDILKEHDEVEIREDLIDCGIDICTPDVLALWSDNFDYEAPRKGYLHSVLKDYELNGKTIHTHIVDEHYAARVKNLRAYDAVTKDILSRWAYPICPDSNLVRDQTYRLTKGNVYREEGVVLARSCHIGAKTVIGRATAIGDGSEISNSVIGRRCIIGRNVKISGAYIWDDASIGDGTVVKDAIIANEASVGKKCNIKPGALLSYGVYISDGMTVDSRITKMKRESGYEQDEIIRGETNKEVVGEKGEGFEYETSEDEDEDDQEHHSLHSASIFNMQNQSAESISTLNSETYSEEYEDRAQRGSRSQSFGSIGSVDSEDSRAGREAIDFHHDAAASIYDSLQKGDEAANIQLELTALRMSANASPHMVRRAVVAAFMKRMAGLIEEGLTPAQAAKKTISTQQMLIERTMFDRGDAYEEKVDQVDFLLLVQADVCHRADGEKIMLHVCNELYMGDALEFEGVMQWWADEKNEASDELKQVKLAMGQFVDAIKAAEESEEESSEEESESESEEGSDDE</sequence>
<dbReference type="GO" id="GO:0003743">
    <property type="term" value="F:translation initiation factor activity"/>
    <property type="evidence" value="ECO:0007669"/>
    <property type="project" value="TreeGrafter"/>
</dbReference>
<dbReference type="CDD" id="cd05787">
    <property type="entry name" value="LbH_eIF2B_epsilon"/>
    <property type="match status" value="1"/>
</dbReference>
<dbReference type="OrthoDB" id="424572at2759"/>
<feature type="domain" description="W2" evidence="12">
    <location>
        <begin position="531"/>
        <end position="708"/>
    </location>
</feature>
<comment type="subunit">
    <text evidence="10">Component of the translation initiation factor 2B (eIF2B) complex which is a heterodecamer of two sets of five different subunits: alpha, beta, gamma, delta and epsilon. Subunits alpha, beta and delta comprise a regulatory subcomplex and subunits epsilon and gamma comprise a catalytic subcomplex. Within the complex, the hexameric regulatory complex resides at the center, with the two heterodimeric catalytic subcomplexes bound on opposite sides.</text>
</comment>
<dbReference type="PANTHER" id="PTHR45887">
    <property type="entry name" value="TRANSLATION INITIATION FACTOR EIF-2B SUBUNIT EPSILON"/>
    <property type="match status" value="1"/>
</dbReference>
<dbReference type="SUPFAM" id="SSF53448">
    <property type="entry name" value="Nucleotide-diphospho-sugar transferases"/>
    <property type="match status" value="1"/>
</dbReference>
<evidence type="ECO:0000313" key="14">
    <source>
        <dbReference type="Proteomes" id="UP000030641"/>
    </source>
</evidence>
<dbReference type="EMBL" id="KL584750">
    <property type="protein sequence ID" value="KEQ99515.1"/>
    <property type="molecule type" value="Genomic_DNA"/>
</dbReference>
<dbReference type="InterPro" id="IPR016024">
    <property type="entry name" value="ARM-type_fold"/>
</dbReference>
<evidence type="ECO:0000256" key="11">
    <source>
        <dbReference type="SAM" id="MobiDB-lite"/>
    </source>
</evidence>
<evidence type="ECO:0000256" key="6">
    <source>
        <dbReference type="ARBA" id="ARBA00030179"/>
    </source>
</evidence>
<dbReference type="RefSeq" id="XP_013348136.1">
    <property type="nucleotide sequence ID" value="XM_013492682.1"/>
</dbReference>
<keyword evidence="5" id="KW-0396">Initiation factor</keyword>
<dbReference type="InterPro" id="IPR056764">
    <property type="entry name" value="LbH_EIF2B3/5"/>
</dbReference>
<dbReference type="SUPFAM" id="SSF48371">
    <property type="entry name" value="ARM repeat"/>
    <property type="match status" value="1"/>
</dbReference>
<dbReference type="GO" id="GO:0005829">
    <property type="term" value="C:cytosol"/>
    <property type="evidence" value="ECO:0007669"/>
    <property type="project" value="UniProtKB-SubCell"/>
</dbReference>
<dbReference type="InterPro" id="IPR051956">
    <property type="entry name" value="eIF2B_epsilon"/>
</dbReference>
<dbReference type="GeneID" id="25365325"/>